<accession>B3S403</accession>
<feature type="domain" description="F-box" evidence="4">
    <location>
        <begin position="1"/>
        <end position="45"/>
    </location>
</feature>
<dbReference type="InterPro" id="IPR019775">
    <property type="entry name" value="WD40_repeat_CS"/>
</dbReference>
<dbReference type="InterPro" id="IPR015943">
    <property type="entry name" value="WD40/YVTN_repeat-like_dom_sf"/>
</dbReference>
<keyword evidence="6" id="KW-1185">Reference proteome</keyword>
<dbReference type="InterPro" id="IPR001680">
    <property type="entry name" value="WD40_rpt"/>
</dbReference>
<keyword evidence="2" id="KW-0677">Repeat</keyword>
<dbReference type="Pfam" id="PF00400">
    <property type="entry name" value="WD40"/>
    <property type="match status" value="4"/>
</dbReference>
<evidence type="ECO:0000256" key="2">
    <source>
        <dbReference type="ARBA" id="ARBA00022737"/>
    </source>
</evidence>
<dbReference type="PROSITE" id="PS00678">
    <property type="entry name" value="WD_REPEATS_1"/>
    <property type="match status" value="1"/>
</dbReference>
<dbReference type="InterPro" id="IPR020472">
    <property type="entry name" value="WD40_PAC1"/>
</dbReference>
<dbReference type="InterPro" id="IPR036047">
    <property type="entry name" value="F-box-like_dom_sf"/>
</dbReference>
<keyword evidence="1 3" id="KW-0853">WD repeat</keyword>
<dbReference type="GeneID" id="6756315"/>
<reference evidence="5 6" key="1">
    <citation type="journal article" date="2008" name="Nature">
        <title>The Trichoplax genome and the nature of placozoans.</title>
        <authorList>
            <person name="Srivastava M."/>
            <person name="Begovic E."/>
            <person name="Chapman J."/>
            <person name="Putnam N.H."/>
            <person name="Hellsten U."/>
            <person name="Kawashima T."/>
            <person name="Kuo A."/>
            <person name="Mitros T."/>
            <person name="Salamov A."/>
            <person name="Carpenter M.L."/>
            <person name="Signorovitch A.Y."/>
            <person name="Moreno M.A."/>
            <person name="Kamm K."/>
            <person name="Grimwood J."/>
            <person name="Schmutz J."/>
            <person name="Shapiro H."/>
            <person name="Grigoriev I.V."/>
            <person name="Buss L.W."/>
            <person name="Schierwater B."/>
            <person name="Dellaporta S.L."/>
            <person name="Rokhsar D.S."/>
        </authorList>
    </citation>
    <scope>NUCLEOTIDE SEQUENCE [LARGE SCALE GENOMIC DNA]</scope>
    <source>
        <strain evidence="5 6">Grell-BS-1999</strain>
    </source>
</reference>
<dbReference type="eggNOG" id="KOG0274">
    <property type="taxonomic scope" value="Eukaryota"/>
</dbReference>
<dbReference type="OMA" id="WAGDNGG"/>
<dbReference type="PANTHER" id="PTHR19849:SF1">
    <property type="entry name" value="F-BOX_WD REPEAT-CONTAINING PROTEIN 7"/>
    <property type="match status" value="1"/>
</dbReference>
<dbReference type="SUPFAM" id="SSF81383">
    <property type="entry name" value="F-box domain"/>
    <property type="match status" value="1"/>
</dbReference>
<evidence type="ECO:0000259" key="4">
    <source>
        <dbReference type="PROSITE" id="PS50181"/>
    </source>
</evidence>
<dbReference type="EMBL" id="DS985249">
    <property type="protein sequence ID" value="EDV22371.1"/>
    <property type="molecule type" value="Genomic_DNA"/>
</dbReference>
<dbReference type="CTD" id="6756315"/>
<dbReference type="SMART" id="SM00256">
    <property type="entry name" value="FBOX"/>
    <property type="match status" value="1"/>
</dbReference>
<name>B3S403_TRIAD</name>
<dbReference type="SUPFAM" id="SSF50978">
    <property type="entry name" value="WD40 repeat-like"/>
    <property type="match status" value="1"/>
</dbReference>
<dbReference type="PANTHER" id="PTHR19849">
    <property type="entry name" value="PHOSPHOLIPASE A-2-ACTIVATING PROTEIN"/>
    <property type="match status" value="1"/>
</dbReference>
<evidence type="ECO:0000256" key="1">
    <source>
        <dbReference type="ARBA" id="ARBA00022574"/>
    </source>
</evidence>
<dbReference type="PROSITE" id="PS50181">
    <property type="entry name" value="FBOX"/>
    <property type="match status" value="1"/>
</dbReference>
<gene>
    <name evidence="5" type="ORF">TRIADDRAFT_58907</name>
</gene>
<dbReference type="FunCoup" id="B3S403">
    <property type="interactions" value="505"/>
</dbReference>
<feature type="repeat" description="WD" evidence="3">
    <location>
        <begin position="89"/>
        <end position="123"/>
    </location>
</feature>
<dbReference type="InParanoid" id="B3S403"/>
<evidence type="ECO:0000313" key="5">
    <source>
        <dbReference type="EMBL" id="EDV22371.1"/>
    </source>
</evidence>
<protein>
    <recommendedName>
        <fullName evidence="4">F-box domain-containing protein</fullName>
    </recommendedName>
</protein>
<sequence>MDLLPEEILLHIFSYVECKTLISTVKILCKRFYELLSVENNWKFLFPEIGSNHEYYDIDDYGRDKVIYYKCTDRKFWRGIDQPISIDYLRGSIGAVDVVRIFDHGQYCLSGSRDKSVNIWSLDQQLRGDPSKYHIGSLDGHNGWVWTLEECNNTVYSGSWDHNVMIWDLNANGKLLDTIRDVHPAAVLRLQVKDNVLYTGCHDSAVRMFDLRVDYRNTSHELYRHRRAALCMTFCDDYLITGSEDKTVIVYDTRANAILKTLKTTSSVTALNCGYDQLRVGIRNDVQIYSTKDGLFTEMDIIPEVHSKGIMGIHHDLSCMITCSIDGTIKVSEASKSPKVIKVLDHHKSAVARIDYRDGILASASSDATGTIGIIRRYGP</sequence>
<dbReference type="OrthoDB" id="2305498at2759"/>
<proteinExistence type="predicted"/>
<dbReference type="AlphaFoldDB" id="B3S403"/>
<dbReference type="HOGENOM" id="CLU_034344_0_0_1"/>
<evidence type="ECO:0000256" key="3">
    <source>
        <dbReference type="PROSITE-ProRule" id="PRU00221"/>
    </source>
</evidence>
<dbReference type="RefSeq" id="XP_002114915.1">
    <property type="nucleotide sequence ID" value="XM_002114879.1"/>
</dbReference>
<dbReference type="Proteomes" id="UP000009022">
    <property type="component" value="Unassembled WGS sequence"/>
</dbReference>
<dbReference type="PhylomeDB" id="B3S403"/>
<dbReference type="InterPro" id="IPR001810">
    <property type="entry name" value="F-box_dom"/>
</dbReference>
<dbReference type="STRING" id="10228.B3S403"/>
<evidence type="ECO:0000313" key="6">
    <source>
        <dbReference type="Proteomes" id="UP000009022"/>
    </source>
</evidence>
<dbReference type="Pfam" id="PF12937">
    <property type="entry name" value="F-box-like"/>
    <property type="match status" value="1"/>
</dbReference>
<feature type="repeat" description="WD" evidence="3">
    <location>
        <begin position="138"/>
        <end position="177"/>
    </location>
</feature>
<dbReference type="SMART" id="SM00320">
    <property type="entry name" value="WD40"/>
    <property type="match status" value="6"/>
</dbReference>
<dbReference type="PRINTS" id="PR00320">
    <property type="entry name" value="GPROTEINBRPT"/>
</dbReference>
<dbReference type="Gene3D" id="2.130.10.10">
    <property type="entry name" value="YVTN repeat-like/Quinoprotein amine dehydrogenase"/>
    <property type="match status" value="2"/>
</dbReference>
<feature type="repeat" description="WD" evidence="3">
    <location>
        <begin position="222"/>
        <end position="261"/>
    </location>
</feature>
<dbReference type="KEGG" id="tad:TRIADDRAFT_58907"/>
<dbReference type="InterPro" id="IPR036322">
    <property type="entry name" value="WD40_repeat_dom_sf"/>
</dbReference>
<organism evidence="5 6">
    <name type="scientific">Trichoplax adhaerens</name>
    <name type="common">Trichoplax reptans</name>
    <dbReference type="NCBI Taxonomy" id="10228"/>
    <lineage>
        <taxon>Eukaryota</taxon>
        <taxon>Metazoa</taxon>
        <taxon>Placozoa</taxon>
        <taxon>Uniplacotomia</taxon>
        <taxon>Trichoplacea</taxon>
        <taxon>Trichoplacidae</taxon>
        <taxon>Trichoplax</taxon>
    </lineage>
</organism>
<dbReference type="PROSITE" id="PS50082">
    <property type="entry name" value="WD_REPEATS_2"/>
    <property type="match status" value="3"/>
</dbReference>
<dbReference type="Gene3D" id="1.20.1280.50">
    <property type="match status" value="1"/>
</dbReference>